<gene>
    <name evidence="2" type="ORF">RCO7_08011</name>
</gene>
<reference evidence="3" key="1">
    <citation type="submission" date="2016-03" db="EMBL/GenBank/DDBJ databases">
        <authorList>
            <person name="Ploux O."/>
        </authorList>
    </citation>
    <scope>NUCLEOTIDE SEQUENCE [LARGE SCALE GENOMIC DNA]</scope>
    <source>
        <strain evidence="3">UK7</strain>
    </source>
</reference>
<dbReference type="AlphaFoldDB" id="A0A1E1K743"/>
<feature type="signal peptide" evidence="1">
    <location>
        <begin position="1"/>
        <end position="18"/>
    </location>
</feature>
<proteinExistence type="predicted"/>
<sequence>MKFTTSTTLLTLFGGALAGNGIFAITGSSSSNNVNLRVDSGDIGEAPKCAGSAPIGSFPASGTIHCVDGYSLTFKYNSLHEGIAATYTNPTNTFTYNVPNNGCIGSNCQFGFTHNFPGKKARALKV</sequence>
<feature type="chain" id="PRO_5009445645" evidence="1">
    <location>
        <begin position="19"/>
        <end position="126"/>
    </location>
</feature>
<name>A0A1E1K743_9HELO</name>
<accession>A0A1E1K743</accession>
<keyword evidence="3" id="KW-1185">Reference proteome</keyword>
<dbReference type="InParanoid" id="A0A1E1K743"/>
<keyword evidence="1" id="KW-0732">Signal</keyword>
<evidence type="ECO:0000256" key="1">
    <source>
        <dbReference type="SAM" id="SignalP"/>
    </source>
</evidence>
<dbReference type="EMBL" id="FJUW01000007">
    <property type="protein sequence ID" value="CZS93812.1"/>
    <property type="molecule type" value="Genomic_DNA"/>
</dbReference>
<evidence type="ECO:0000313" key="3">
    <source>
        <dbReference type="Proteomes" id="UP000178129"/>
    </source>
</evidence>
<dbReference type="Proteomes" id="UP000178129">
    <property type="component" value="Unassembled WGS sequence"/>
</dbReference>
<evidence type="ECO:0000313" key="2">
    <source>
        <dbReference type="EMBL" id="CZS93812.1"/>
    </source>
</evidence>
<comment type="caution">
    <text evidence="2">The sequence shown here is derived from an EMBL/GenBank/DDBJ whole genome shotgun (WGS) entry which is preliminary data.</text>
</comment>
<organism evidence="2 3">
    <name type="scientific">Rhynchosporium graminicola</name>
    <dbReference type="NCBI Taxonomy" id="2792576"/>
    <lineage>
        <taxon>Eukaryota</taxon>
        <taxon>Fungi</taxon>
        <taxon>Dikarya</taxon>
        <taxon>Ascomycota</taxon>
        <taxon>Pezizomycotina</taxon>
        <taxon>Leotiomycetes</taxon>
        <taxon>Helotiales</taxon>
        <taxon>Ploettnerulaceae</taxon>
        <taxon>Rhynchosporium</taxon>
    </lineage>
</organism>
<protein>
    <submittedName>
        <fullName evidence="2">Uncharacterized protein</fullName>
    </submittedName>
</protein>